<feature type="compositionally biased region" description="Polar residues" evidence="1">
    <location>
        <begin position="59"/>
        <end position="77"/>
    </location>
</feature>
<accession>A0A7C9PH59</accession>
<name>A0A7C9PH59_9BURK</name>
<sequence length="90" mass="9157">MKRCTSALRLGSALAAATLALVTTACSEKAPAPAAKRSDTPAHTGTGSAYTAPGWQAGDATSWQTQIRTRGQGQNEYTRAPAAPVGQAAQ</sequence>
<keyword evidence="4" id="KW-1185">Reference proteome</keyword>
<dbReference type="EMBL" id="JAAGOH010000012">
    <property type="protein sequence ID" value="NDY91835.1"/>
    <property type="molecule type" value="Genomic_DNA"/>
</dbReference>
<reference evidence="3 4" key="1">
    <citation type="submission" date="2020-02" db="EMBL/GenBank/DDBJ databases">
        <title>Ideonella bacterium strain TBM-1.</title>
        <authorList>
            <person name="Chen W.-M."/>
        </authorList>
    </citation>
    <scope>NUCLEOTIDE SEQUENCE [LARGE SCALE GENOMIC DNA]</scope>
    <source>
        <strain evidence="3 4">TBM-1</strain>
    </source>
</reference>
<dbReference type="AlphaFoldDB" id="A0A7C9PH59"/>
<organism evidence="3 4">
    <name type="scientific">Ideonella livida</name>
    <dbReference type="NCBI Taxonomy" id="2707176"/>
    <lineage>
        <taxon>Bacteria</taxon>
        <taxon>Pseudomonadati</taxon>
        <taxon>Pseudomonadota</taxon>
        <taxon>Betaproteobacteria</taxon>
        <taxon>Burkholderiales</taxon>
        <taxon>Sphaerotilaceae</taxon>
        <taxon>Ideonella</taxon>
    </lineage>
</organism>
<protein>
    <recommendedName>
        <fullName evidence="5">Lipoprotein</fullName>
    </recommendedName>
</protein>
<dbReference type="PROSITE" id="PS51257">
    <property type="entry name" value="PROKAR_LIPOPROTEIN"/>
    <property type="match status" value="1"/>
</dbReference>
<proteinExistence type="predicted"/>
<comment type="caution">
    <text evidence="3">The sequence shown here is derived from an EMBL/GenBank/DDBJ whole genome shotgun (WGS) entry which is preliminary data.</text>
</comment>
<feature type="chain" id="PRO_5028991700" description="Lipoprotein" evidence="2">
    <location>
        <begin position="26"/>
        <end position="90"/>
    </location>
</feature>
<dbReference type="RefSeq" id="WP_163457688.1">
    <property type="nucleotide sequence ID" value="NZ_JAAGOH010000012.1"/>
</dbReference>
<feature type="region of interest" description="Disordered" evidence="1">
    <location>
        <begin position="27"/>
        <end position="90"/>
    </location>
</feature>
<gene>
    <name evidence="3" type="ORF">G3A44_11625</name>
</gene>
<feature type="signal peptide" evidence="2">
    <location>
        <begin position="1"/>
        <end position="25"/>
    </location>
</feature>
<evidence type="ECO:0008006" key="5">
    <source>
        <dbReference type="Google" id="ProtNLM"/>
    </source>
</evidence>
<evidence type="ECO:0000256" key="2">
    <source>
        <dbReference type="SAM" id="SignalP"/>
    </source>
</evidence>
<evidence type="ECO:0000313" key="4">
    <source>
        <dbReference type="Proteomes" id="UP000484255"/>
    </source>
</evidence>
<keyword evidence="2" id="KW-0732">Signal</keyword>
<evidence type="ECO:0000313" key="3">
    <source>
        <dbReference type="EMBL" id="NDY91835.1"/>
    </source>
</evidence>
<dbReference type="Proteomes" id="UP000484255">
    <property type="component" value="Unassembled WGS sequence"/>
</dbReference>
<evidence type="ECO:0000256" key="1">
    <source>
        <dbReference type="SAM" id="MobiDB-lite"/>
    </source>
</evidence>